<evidence type="ECO:0000313" key="14">
    <source>
        <dbReference type="EMBL" id="OQR89402.1"/>
    </source>
</evidence>
<organism evidence="14 15">
    <name type="scientific">Achlya hypogyna</name>
    <name type="common">Oomycete</name>
    <name type="synonym">Protoachlya hypogyna</name>
    <dbReference type="NCBI Taxonomy" id="1202772"/>
    <lineage>
        <taxon>Eukaryota</taxon>
        <taxon>Sar</taxon>
        <taxon>Stramenopiles</taxon>
        <taxon>Oomycota</taxon>
        <taxon>Saprolegniomycetes</taxon>
        <taxon>Saprolegniales</taxon>
        <taxon>Achlyaceae</taxon>
        <taxon>Achlya</taxon>
    </lineage>
</organism>
<dbReference type="Pfam" id="PF02782">
    <property type="entry name" value="FGGY_C"/>
    <property type="match status" value="1"/>
</dbReference>
<evidence type="ECO:0000259" key="13">
    <source>
        <dbReference type="Pfam" id="PF02782"/>
    </source>
</evidence>
<dbReference type="EMBL" id="JNBR01000831">
    <property type="protein sequence ID" value="OQR89402.1"/>
    <property type="molecule type" value="Genomic_DNA"/>
</dbReference>
<dbReference type="STRING" id="1202772.A0A1V9YUJ5"/>
<dbReference type="HAMAP" id="MF_00186">
    <property type="entry name" value="Glycerol_kin"/>
    <property type="match status" value="1"/>
</dbReference>
<dbReference type="InterPro" id="IPR018485">
    <property type="entry name" value="FGGY_C"/>
</dbReference>
<dbReference type="InterPro" id="IPR005999">
    <property type="entry name" value="Glycerol_kin"/>
</dbReference>
<sequence length="552" mass="60549">MQPPDAPNRHGRGLTLKLPLFTLKYFATRLFPDKVAGYGNRQAGSFIFQVASFQHYIVNMSFVGAIDQGTTSTRFILFDHLGNIAASHQMEHNQIYPHPGWCQHDVEEIWTNVNTCVTETLAKAGNPTVAAVGITNQRETSVIWNRHTGKAYHDALVWHDMRTADIVHHLTHDHDINRFRAITGLPVATYFSAVKIMWLLENVEGLRAAAEAGDAIFGTIDTYLLWKLSGGKVHATDVSNASRTNLMSLETQQWDQDLLDLLNIPRSLLPEIKSSSEVYALGAEGGCLANVPIAGMLGDQQAALFGQTCFEAGQAKNTFGTGCFFMMNTGTKIIPSSKGLLTTVGYKLGNEPTVFALEGSVAVAGQVVQWLRDNLKIISKASEIETLALSVEDNGGVYFVPAFSGLFAPYWRDDARGVICGLTGYATREHLARAALEAVAFQVMDVVHAMEEEANIKLTSLRVDGGMTVNQTLMQIQSNLLDAKVICPVVAETTALGAAYAAGLAVGYWKTVDELRVNWQVAGQWEPSMEAEDRAKTVAQWKKAIERTLNWE</sequence>
<dbReference type="InterPro" id="IPR000577">
    <property type="entry name" value="Carb_kinase_FGGY"/>
</dbReference>
<keyword evidence="7" id="KW-0319">Glycerol metabolism</keyword>
<evidence type="ECO:0000256" key="11">
    <source>
        <dbReference type="RuleBase" id="RU003733"/>
    </source>
</evidence>
<protein>
    <recommendedName>
        <fullName evidence="3">glycerol kinase</fullName>
        <ecNumber evidence="3">2.7.1.30</ecNumber>
    </recommendedName>
    <alternativeName>
        <fullName evidence="9">ATP:glycerol 3-phosphotransferase</fullName>
    </alternativeName>
</protein>
<name>A0A1V9YUJ5_ACHHY</name>
<dbReference type="PANTHER" id="PTHR10196">
    <property type="entry name" value="SUGAR KINASE"/>
    <property type="match status" value="1"/>
</dbReference>
<comment type="catalytic activity">
    <reaction evidence="10">
        <text>glycerol + ATP = sn-glycerol 3-phosphate + ADP + H(+)</text>
        <dbReference type="Rhea" id="RHEA:21644"/>
        <dbReference type="ChEBI" id="CHEBI:15378"/>
        <dbReference type="ChEBI" id="CHEBI:17754"/>
        <dbReference type="ChEBI" id="CHEBI:30616"/>
        <dbReference type="ChEBI" id="CHEBI:57597"/>
        <dbReference type="ChEBI" id="CHEBI:456216"/>
        <dbReference type="EC" id="2.7.1.30"/>
    </reaction>
</comment>
<dbReference type="Gene3D" id="3.30.420.40">
    <property type="match status" value="2"/>
</dbReference>
<gene>
    <name evidence="14" type="ORF">ACHHYP_06306</name>
</gene>
<dbReference type="EC" id="2.7.1.30" evidence="3"/>
<keyword evidence="5" id="KW-0547">Nucleotide-binding</keyword>
<reference evidence="14 15" key="1">
    <citation type="journal article" date="2014" name="Genome Biol. Evol.">
        <title>The secreted proteins of Achlya hypogyna and Thraustotheca clavata identify the ancestral oomycete secretome and reveal gene acquisitions by horizontal gene transfer.</title>
        <authorList>
            <person name="Misner I."/>
            <person name="Blouin N."/>
            <person name="Leonard G."/>
            <person name="Richards T.A."/>
            <person name="Lane C.E."/>
        </authorList>
    </citation>
    <scope>NUCLEOTIDE SEQUENCE [LARGE SCALE GENOMIC DNA]</scope>
    <source>
        <strain evidence="14 15">ATCC 48635</strain>
    </source>
</reference>
<evidence type="ECO:0000256" key="1">
    <source>
        <dbReference type="ARBA" id="ARBA00005190"/>
    </source>
</evidence>
<evidence type="ECO:0000256" key="6">
    <source>
        <dbReference type="ARBA" id="ARBA00022777"/>
    </source>
</evidence>
<evidence type="ECO:0000256" key="8">
    <source>
        <dbReference type="ARBA" id="ARBA00022840"/>
    </source>
</evidence>
<comment type="caution">
    <text evidence="14">The sequence shown here is derived from an EMBL/GenBank/DDBJ whole genome shotgun (WGS) entry which is preliminary data.</text>
</comment>
<dbReference type="PROSITE" id="PS00445">
    <property type="entry name" value="FGGY_KINASES_2"/>
    <property type="match status" value="1"/>
</dbReference>
<evidence type="ECO:0000256" key="3">
    <source>
        <dbReference type="ARBA" id="ARBA00012099"/>
    </source>
</evidence>
<dbReference type="SUPFAM" id="SSF53067">
    <property type="entry name" value="Actin-like ATPase domain"/>
    <property type="match status" value="2"/>
</dbReference>
<dbReference type="UniPathway" id="UPA00618">
    <property type="reaction ID" value="UER00672"/>
</dbReference>
<evidence type="ECO:0000256" key="5">
    <source>
        <dbReference type="ARBA" id="ARBA00022741"/>
    </source>
</evidence>
<dbReference type="InterPro" id="IPR018483">
    <property type="entry name" value="Carb_kinase_FGGY_CS"/>
</dbReference>
<feature type="domain" description="Carbohydrate kinase FGGY C-terminal" evidence="13">
    <location>
        <begin position="316"/>
        <end position="505"/>
    </location>
</feature>
<dbReference type="FunFam" id="3.30.420.40:FF:000008">
    <property type="entry name" value="Glycerol kinase"/>
    <property type="match status" value="1"/>
</dbReference>
<dbReference type="InterPro" id="IPR018484">
    <property type="entry name" value="FGGY_N"/>
</dbReference>
<dbReference type="Proteomes" id="UP000243579">
    <property type="component" value="Unassembled WGS sequence"/>
</dbReference>
<keyword evidence="15" id="KW-1185">Reference proteome</keyword>
<dbReference type="NCBIfam" id="NF000756">
    <property type="entry name" value="PRK00047.1"/>
    <property type="match status" value="1"/>
</dbReference>
<evidence type="ECO:0000256" key="7">
    <source>
        <dbReference type="ARBA" id="ARBA00022798"/>
    </source>
</evidence>
<dbReference type="GO" id="GO:0019563">
    <property type="term" value="P:glycerol catabolic process"/>
    <property type="evidence" value="ECO:0007669"/>
    <property type="project" value="UniProtKB-UniPathway"/>
</dbReference>
<evidence type="ECO:0000313" key="15">
    <source>
        <dbReference type="Proteomes" id="UP000243579"/>
    </source>
</evidence>
<proteinExistence type="inferred from homology"/>
<dbReference type="GO" id="GO:0005524">
    <property type="term" value="F:ATP binding"/>
    <property type="evidence" value="ECO:0007669"/>
    <property type="project" value="UniProtKB-KW"/>
</dbReference>
<evidence type="ECO:0000256" key="10">
    <source>
        <dbReference type="ARBA" id="ARBA00052101"/>
    </source>
</evidence>
<evidence type="ECO:0000259" key="12">
    <source>
        <dbReference type="Pfam" id="PF00370"/>
    </source>
</evidence>
<dbReference type="OrthoDB" id="5422795at2759"/>
<dbReference type="AlphaFoldDB" id="A0A1V9YUJ5"/>
<keyword evidence="4 11" id="KW-0808">Transferase</keyword>
<dbReference type="PIRSF" id="PIRSF000538">
    <property type="entry name" value="GlpK"/>
    <property type="match status" value="1"/>
</dbReference>
<evidence type="ECO:0000256" key="9">
    <source>
        <dbReference type="ARBA" id="ARBA00043149"/>
    </source>
</evidence>
<dbReference type="Pfam" id="PF00370">
    <property type="entry name" value="FGGY_N"/>
    <property type="match status" value="1"/>
</dbReference>
<dbReference type="GO" id="GO:0006072">
    <property type="term" value="P:glycerol-3-phosphate metabolic process"/>
    <property type="evidence" value="ECO:0007669"/>
    <property type="project" value="InterPro"/>
</dbReference>
<dbReference type="FunFam" id="3.30.420.40:FF:000007">
    <property type="entry name" value="Glycerol kinase"/>
    <property type="match status" value="1"/>
</dbReference>
<accession>A0A1V9YUJ5</accession>
<dbReference type="CDD" id="cd07769">
    <property type="entry name" value="ASKHA_NBD_FGGY_GK"/>
    <property type="match status" value="1"/>
</dbReference>
<dbReference type="GO" id="GO:0004370">
    <property type="term" value="F:glycerol kinase activity"/>
    <property type="evidence" value="ECO:0007669"/>
    <property type="project" value="UniProtKB-EC"/>
</dbReference>
<keyword evidence="6 11" id="KW-0418">Kinase</keyword>
<dbReference type="PANTHER" id="PTHR10196:SF69">
    <property type="entry name" value="GLYCEROL KINASE"/>
    <property type="match status" value="1"/>
</dbReference>
<keyword evidence="8" id="KW-0067">ATP-binding</keyword>
<dbReference type="GO" id="GO:0005829">
    <property type="term" value="C:cytosol"/>
    <property type="evidence" value="ECO:0007669"/>
    <property type="project" value="TreeGrafter"/>
</dbReference>
<feature type="domain" description="Carbohydrate kinase FGGY N-terminal" evidence="12">
    <location>
        <begin position="64"/>
        <end position="306"/>
    </location>
</feature>
<comment type="pathway">
    <text evidence="1">Polyol metabolism; glycerol degradation via glycerol kinase pathway; sn-glycerol 3-phosphate from glycerol: step 1/1.</text>
</comment>
<dbReference type="NCBIfam" id="TIGR01311">
    <property type="entry name" value="glycerol_kin"/>
    <property type="match status" value="1"/>
</dbReference>
<dbReference type="PROSITE" id="PS00933">
    <property type="entry name" value="FGGY_KINASES_1"/>
    <property type="match status" value="1"/>
</dbReference>
<evidence type="ECO:0000256" key="2">
    <source>
        <dbReference type="ARBA" id="ARBA00009156"/>
    </source>
</evidence>
<evidence type="ECO:0000256" key="4">
    <source>
        <dbReference type="ARBA" id="ARBA00022679"/>
    </source>
</evidence>
<comment type="similarity">
    <text evidence="2 11">Belongs to the FGGY kinase family.</text>
</comment>
<dbReference type="InterPro" id="IPR043129">
    <property type="entry name" value="ATPase_NBD"/>
</dbReference>